<gene>
    <name evidence="5" type="ORF">ABVK25_011585</name>
</gene>
<comment type="function">
    <text evidence="2">Plays a role in nonsense-mediated mRNA decay.</text>
</comment>
<dbReference type="InterPro" id="IPR011990">
    <property type="entry name" value="TPR-like_helical_dom_sf"/>
</dbReference>
<dbReference type="PROSITE" id="PS50157">
    <property type="entry name" value="ZINC_FINGER_C2H2_2"/>
    <property type="match status" value="1"/>
</dbReference>
<evidence type="ECO:0000256" key="1">
    <source>
        <dbReference type="PROSITE-ProRule" id="PRU00042"/>
    </source>
</evidence>
<feature type="domain" description="C2H2-type" evidence="4">
    <location>
        <begin position="29"/>
        <end position="57"/>
    </location>
</feature>
<organism evidence="5 6">
    <name type="scientific">Lepraria finkii</name>
    <dbReference type="NCBI Taxonomy" id="1340010"/>
    <lineage>
        <taxon>Eukaryota</taxon>
        <taxon>Fungi</taxon>
        <taxon>Dikarya</taxon>
        <taxon>Ascomycota</taxon>
        <taxon>Pezizomycotina</taxon>
        <taxon>Lecanoromycetes</taxon>
        <taxon>OSLEUM clade</taxon>
        <taxon>Lecanoromycetidae</taxon>
        <taxon>Lecanorales</taxon>
        <taxon>Lecanorineae</taxon>
        <taxon>Stereocaulaceae</taxon>
        <taxon>Lepraria</taxon>
    </lineage>
</organism>
<dbReference type="InterPro" id="IPR013087">
    <property type="entry name" value="Znf_C2H2_type"/>
</dbReference>
<feature type="region of interest" description="Disordered" evidence="3">
    <location>
        <begin position="670"/>
        <end position="718"/>
    </location>
</feature>
<dbReference type="PROSITE" id="PS00028">
    <property type="entry name" value="ZINC_FINGER_C2H2_1"/>
    <property type="match status" value="1"/>
</dbReference>
<dbReference type="InterPro" id="IPR018834">
    <property type="entry name" value="DNA/RNA-bd_Est1-type"/>
</dbReference>
<name>A0ABR4ANP0_9LECA</name>
<keyword evidence="1" id="KW-0862">Zinc</keyword>
<evidence type="ECO:0000259" key="4">
    <source>
        <dbReference type="PROSITE" id="PS50157"/>
    </source>
</evidence>
<protein>
    <recommendedName>
        <fullName evidence="2">Nonsense-mediated mRNA decay factor</fullName>
    </recommendedName>
</protein>
<feature type="compositionally biased region" description="Polar residues" evidence="3">
    <location>
        <begin position="218"/>
        <end position="232"/>
    </location>
</feature>
<keyword evidence="6" id="KW-1185">Reference proteome</keyword>
<comment type="subcellular location">
    <subcellularLocation>
        <location evidence="2">Nucleus</location>
    </subcellularLocation>
</comment>
<feature type="compositionally biased region" description="Polar residues" evidence="3">
    <location>
        <begin position="678"/>
        <end position="698"/>
    </location>
</feature>
<dbReference type="EMBL" id="JBHFEH010000105">
    <property type="protein sequence ID" value="KAL2046713.1"/>
    <property type="molecule type" value="Genomic_DNA"/>
</dbReference>
<feature type="region of interest" description="Disordered" evidence="3">
    <location>
        <begin position="308"/>
        <end position="327"/>
    </location>
</feature>
<dbReference type="Proteomes" id="UP001590951">
    <property type="component" value="Unassembled WGS sequence"/>
</dbReference>
<feature type="region of interest" description="Disordered" evidence="3">
    <location>
        <begin position="56"/>
        <end position="273"/>
    </location>
</feature>
<dbReference type="PANTHER" id="PTHR15696:SF0">
    <property type="entry name" value="TELOMERASE-BINDING PROTEIN EST1A"/>
    <property type="match status" value="1"/>
</dbReference>
<evidence type="ECO:0000256" key="2">
    <source>
        <dbReference type="RuleBase" id="RU369098"/>
    </source>
</evidence>
<dbReference type="SUPFAM" id="SSF48452">
    <property type="entry name" value="TPR-like"/>
    <property type="match status" value="1"/>
</dbReference>
<feature type="compositionally biased region" description="Basic and acidic residues" evidence="3">
    <location>
        <begin position="699"/>
        <end position="711"/>
    </location>
</feature>
<keyword evidence="1" id="KW-0479">Metal-binding</keyword>
<dbReference type="Pfam" id="PF10373">
    <property type="entry name" value="EST1_DNA_bind"/>
    <property type="match status" value="1"/>
</dbReference>
<comment type="caution">
    <text evidence="5">The sequence shown here is derived from an EMBL/GenBank/DDBJ whole genome shotgun (WGS) entry which is preliminary data.</text>
</comment>
<feature type="region of interest" description="Disordered" evidence="3">
    <location>
        <begin position="279"/>
        <end position="298"/>
    </location>
</feature>
<keyword evidence="2" id="KW-0866">Nonsense-mediated mRNA decay</keyword>
<evidence type="ECO:0000313" key="5">
    <source>
        <dbReference type="EMBL" id="KAL2046713.1"/>
    </source>
</evidence>
<keyword evidence="1" id="KW-0863">Zinc-finger</keyword>
<proteinExistence type="predicted"/>
<dbReference type="Gene3D" id="1.25.40.10">
    <property type="entry name" value="Tetratricopeptide repeat domain"/>
    <property type="match status" value="1"/>
</dbReference>
<dbReference type="PANTHER" id="PTHR15696">
    <property type="entry name" value="SMG-7 SUPPRESSOR WITH MORPHOLOGICAL EFFECT ON GENITALIA PROTEIN 7"/>
    <property type="match status" value="1"/>
</dbReference>
<accession>A0ABR4ANP0</accession>
<feature type="compositionally biased region" description="Basic and acidic residues" evidence="3">
    <location>
        <begin position="65"/>
        <end position="76"/>
    </location>
</feature>
<reference evidence="5 6" key="1">
    <citation type="submission" date="2024-09" db="EMBL/GenBank/DDBJ databases">
        <title>Rethinking Asexuality: The Enigmatic Case of Functional Sexual Genes in Lepraria (Stereocaulaceae).</title>
        <authorList>
            <person name="Doellman M."/>
            <person name="Sun Y."/>
            <person name="Barcenas-Pena A."/>
            <person name="Lumbsch H.T."/>
            <person name="Grewe F."/>
        </authorList>
    </citation>
    <scope>NUCLEOTIDE SEQUENCE [LARGE SCALE GENOMIC DNA]</scope>
    <source>
        <strain evidence="5 6">Grewe 0041</strain>
    </source>
</reference>
<feature type="compositionally biased region" description="Polar residues" evidence="3">
    <location>
        <begin position="284"/>
        <end position="298"/>
    </location>
</feature>
<evidence type="ECO:0000313" key="6">
    <source>
        <dbReference type="Proteomes" id="UP001590951"/>
    </source>
</evidence>
<keyword evidence="2" id="KW-0539">Nucleus</keyword>
<evidence type="ECO:0000256" key="3">
    <source>
        <dbReference type="SAM" id="MobiDB-lite"/>
    </source>
</evidence>
<sequence length="1094" mass="122617">MTDRSAQADVGAKIQNALRSHAGAHTKGYKCPLCNQDFRAGPKLWDHAKQIHTDSTEVTGFEDETQAKRRFLEKGQQRVADGKAITDPPRKASSSGKEITNSGTEGDVGYSDSNRLGSAPGYQEPDNKIDDIGKLTLEQNRPKGPHNRNTSANIPQKRAAGGELGSSEPPFEQYNTGYMGARARHGKIPLGDDLPQVGYGRQDSQPDSQDFRRDLPGSLQTLFDPNTDNTKASRVARRDKRPAFAKPSHDFQSSKGVSSIERAPQPFGKEQWPLAEDFTRDETATNPSNVVNSSELQRKSINNQEALKFSGEESPTTNSHPEGPELEPEMLLQPETRPISQEQLVIEVKGIYAGLVMVEAKCIDIDERQSAAAQEKDPLKKVHLKNDQWQSLIALHKQLLHEHHDFFLASQHPSASPALSRLAAKYSMPARMWRHGIHAFLEVLRHRLPESLEHMLAFIYIAYTMMALLYETVSAFEDTWIECLGDLGRYRMAIEDHEPKDREIWSNVARFWYNKAVDKSPNVGRLYHHLAILARPYSLEQLSLYTKSLTCIAPFESARGSIMTLFNPILHGKESNFRRASSFETLFIRTHGILFTSQPSQSPDQFHASIDELERDDIFDKFIAKAPSKFRENGVYVAVSNIAALFEYGMTRHGSSKAGLREAFENARHVKDEASKPSPHQTISPTHVDGSGTNLTSSRGDKTIPSRDATHNAENLAPSTQLPIANVDNLRSPDSNPSSDFVSQSSRLTSITLGTALKRVKDKNVYPLVHVYLTFLWSLIIVQEACRYFEKEVIWRIIEKDVPWVAVCFFLNDLAGESQAMTDKVLGEDFPRPEKEKGRPLPEDFVMRGQLYTQWYYPINWFVDPVIDDDERTLDLPSMVLPRIERILWLGVRIASVKRWICYDAEAKRFTTTDYVDVNLNPVTSAQAASHVEDSIMSDIGTSESDIGITGYTPSESSAMSDIEGAAFFTPRTMSKPPSESPDDSKEPNRAPTPTEVQVIGEPPHPTTPKTREVEESTDTPMMDISPRKEDLLQGDLMESERPDLVSRSQDAVVKQRSSPPLIKHGESLSVLNLQNLQCLVEANDREDAETYKP</sequence>
<dbReference type="InterPro" id="IPR045153">
    <property type="entry name" value="Est1/Ebs1-like"/>
</dbReference>
<feature type="compositionally biased region" description="Polar residues" evidence="3">
    <location>
        <begin position="92"/>
        <end position="104"/>
    </location>
</feature>
<feature type="region of interest" description="Disordered" evidence="3">
    <location>
        <begin position="970"/>
        <end position="1029"/>
    </location>
</feature>